<keyword evidence="1" id="KW-0812">Transmembrane</keyword>
<organism evidence="2 3">
    <name type="scientific">Vibrio eleionomae</name>
    <dbReference type="NCBI Taxonomy" id="2653505"/>
    <lineage>
        <taxon>Bacteria</taxon>
        <taxon>Pseudomonadati</taxon>
        <taxon>Pseudomonadota</taxon>
        <taxon>Gammaproteobacteria</taxon>
        <taxon>Vibrionales</taxon>
        <taxon>Vibrionaceae</taxon>
        <taxon>Vibrio</taxon>
    </lineage>
</organism>
<evidence type="ECO:0000313" key="2">
    <source>
        <dbReference type="EMBL" id="MZI93241.1"/>
    </source>
</evidence>
<proteinExistence type="predicted"/>
<dbReference type="EMBL" id="WEKT01000011">
    <property type="protein sequence ID" value="MZI93241.1"/>
    <property type="molecule type" value="Genomic_DNA"/>
</dbReference>
<name>A0A7X4LKH3_9VIBR</name>
<evidence type="ECO:0000256" key="1">
    <source>
        <dbReference type="SAM" id="Phobius"/>
    </source>
</evidence>
<feature type="transmembrane region" description="Helical" evidence="1">
    <location>
        <begin position="50"/>
        <end position="69"/>
    </location>
</feature>
<evidence type="ECO:0000313" key="3">
    <source>
        <dbReference type="Proteomes" id="UP000462621"/>
    </source>
</evidence>
<accession>A0A7X4LKH3</accession>
<sequence>MSLCVEVVDSVLQVVSGDTCTYVVMTAEEASQLVSNQTDWSSYLEFDEDLYQFVLVQALVTFVGGHMLGRIAKYFGKA</sequence>
<dbReference type="Proteomes" id="UP000462621">
    <property type="component" value="Unassembled WGS sequence"/>
</dbReference>
<keyword evidence="1" id="KW-0472">Membrane</keyword>
<keyword evidence="1" id="KW-1133">Transmembrane helix</keyword>
<comment type="caution">
    <text evidence="2">The sequence shown here is derived from an EMBL/GenBank/DDBJ whole genome shotgun (WGS) entry which is preliminary data.</text>
</comment>
<dbReference type="AlphaFoldDB" id="A0A7X4LKH3"/>
<protein>
    <submittedName>
        <fullName evidence="2">Transcriptional regulator</fullName>
    </submittedName>
</protein>
<dbReference type="RefSeq" id="WP_161154541.1">
    <property type="nucleotide sequence ID" value="NZ_WEKT01000011.1"/>
</dbReference>
<reference evidence="2 3" key="1">
    <citation type="submission" date="2019-10" db="EMBL/GenBank/DDBJ databases">
        <title>Vibrio sp. nov. isolated from a shrimp pond.</title>
        <authorList>
            <person name="Gomez-Gil B."/>
            <person name="Enciso-Ibarra J."/>
            <person name="Enciso-Ibarra K."/>
            <person name="Bolan-Mejia C."/>
        </authorList>
    </citation>
    <scope>NUCLEOTIDE SEQUENCE [LARGE SCALE GENOMIC DNA]</scope>
    <source>
        <strain evidence="2 3">CAIM 722</strain>
    </source>
</reference>
<keyword evidence="3" id="KW-1185">Reference proteome</keyword>
<gene>
    <name evidence="2" type="ORF">F9817_08530</name>
</gene>